<gene>
    <name evidence="1" type="ORF">I4F81_002542</name>
</gene>
<comment type="caution">
    <text evidence="1">The sequence shown here is derived from an EMBL/GenBank/DDBJ whole genome shotgun (WGS) entry which is preliminary data.</text>
</comment>
<organism evidence="1 2">
    <name type="scientific">Pyropia yezoensis</name>
    <name type="common">Susabi-nori</name>
    <name type="synonym">Porphyra yezoensis</name>
    <dbReference type="NCBI Taxonomy" id="2788"/>
    <lineage>
        <taxon>Eukaryota</taxon>
        <taxon>Rhodophyta</taxon>
        <taxon>Bangiophyceae</taxon>
        <taxon>Bangiales</taxon>
        <taxon>Bangiaceae</taxon>
        <taxon>Pyropia</taxon>
    </lineage>
</organism>
<proteinExistence type="predicted"/>
<protein>
    <submittedName>
        <fullName evidence="1">Uncharacterized protein</fullName>
    </submittedName>
</protein>
<dbReference type="Proteomes" id="UP000798662">
    <property type="component" value="Chromosome 1"/>
</dbReference>
<dbReference type="EMBL" id="CM020618">
    <property type="protein sequence ID" value="KAK1859950.1"/>
    <property type="molecule type" value="Genomic_DNA"/>
</dbReference>
<reference evidence="1" key="1">
    <citation type="submission" date="2019-11" db="EMBL/GenBank/DDBJ databases">
        <title>Nori genome reveals adaptations in red seaweeds to the harsh intertidal environment.</title>
        <authorList>
            <person name="Wang D."/>
            <person name="Mao Y."/>
        </authorList>
    </citation>
    <scope>NUCLEOTIDE SEQUENCE</scope>
    <source>
        <tissue evidence="1">Gametophyte</tissue>
    </source>
</reference>
<sequence>MQTLDQVYSVVRSRPLGTGAFSSVVLAFHSQTGRAVAVKTVNLQALTPRERAAAVAEPTLLRQLRHPNIVQLADVFVDPDAGTLSVLTALAAGGSLAAAASRDGRLPGTAARFGEPAARLILANRGPAVARWTTTTRATRLVAGAVSPPLTRAEAAGAPF</sequence>
<name>A0ACC3BPP6_PYRYE</name>
<accession>A0ACC3BPP6</accession>
<evidence type="ECO:0000313" key="2">
    <source>
        <dbReference type="Proteomes" id="UP000798662"/>
    </source>
</evidence>
<evidence type="ECO:0000313" key="1">
    <source>
        <dbReference type="EMBL" id="KAK1859950.1"/>
    </source>
</evidence>
<keyword evidence="2" id="KW-1185">Reference proteome</keyword>